<organism evidence="4 5">
    <name type="scientific">Desulfobacter latus</name>
    <dbReference type="NCBI Taxonomy" id="2292"/>
    <lineage>
        <taxon>Bacteria</taxon>
        <taxon>Pseudomonadati</taxon>
        <taxon>Thermodesulfobacteriota</taxon>
        <taxon>Desulfobacteria</taxon>
        <taxon>Desulfobacterales</taxon>
        <taxon>Desulfobacteraceae</taxon>
        <taxon>Desulfobacter</taxon>
    </lineage>
</organism>
<accession>A0A850SY61</accession>
<dbReference type="EMBL" id="JACADJ010000024">
    <property type="protein sequence ID" value="NWH05080.1"/>
    <property type="molecule type" value="Genomic_DNA"/>
</dbReference>
<dbReference type="PANTHER" id="PTHR43393">
    <property type="entry name" value="CYTOKININ RIBOSIDE 5'-MONOPHOSPHATE PHOSPHORIBOHYDROLASE"/>
    <property type="match status" value="1"/>
</dbReference>
<comment type="caution">
    <text evidence="4">The sequence shown here is derived from an EMBL/GenBank/DDBJ whole genome shotgun (WGS) entry which is preliminary data.</text>
</comment>
<dbReference type="AlphaFoldDB" id="A0A850SY61"/>
<dbReference type="GO" id="GO:0005829">
    <property type="term" value="C:cytosol"/>
    <property type="evidence" value="ECO:0007669"/>
    <property type="project" value="TreeGrafter"/>
</dbReference>
<dbReference type="Gene3D" id="3.40.50.450">
    <property type="match status" value="1"/>
</dbReference>
<comment type="catalytic activity">
    <reaction evidence="1">
        <text>AMP + H2O = D-ribose 5-phosphate + adenine</text>
        <dbReference type="Rhea" id="RHEA:20129"/>
        <dbReference type="ChEBI" id="CHEBI:15377"/>
        <dbReference type="ChEBI" id="CHEBI:16708"/>
        <dbReference type="ChEBI" id="CHEBI:78346"/>
        <dbReference type="ChEBI" id="CHEBI:456215"/>
        <dbReference type="EC" id="3.2.2.4"/>
    </reaction>
</comment>
<dbReference type="Proteomes" id="UP000553343">
    <property type="component" value="Unassembled WGS sequence"/>
</dbReference>
<keyword evidence="5" id="KW-1185">Reference proteome</keyword>
<reference evidence="4 5" key="1">
    <citation type="submission" date="2020-06" db="EMBL/GenBank/DDBJ databases">
        <title>High-quality draft genome of sulfate reducer Desulfobacter latus type strain AcrS2 isolated from marine sediment.</title>
        <authorList>
            <person name="Hoppe M."/>
            <person name="Larsen C.K."/>
            <person name="Marshall I.P.G."/>
            <person name="Schramm A."/>
            <person name="Marietou A.G."/>
        </authorList>
    </citation>
    <scope>NUCLEOTIDE SEQUENCE [LARGE SCALE GENOMIC DNA]</scope>
    <source>
        <strain evidence="4 5">AcRS2</strain>
    </source>
</reference>
<dbReference type="PANTHER" id="PTHR43393:SF1">
    <property type="entry name" value="PYRIMIDINE_PURINE NUCLEOTIDE 5'-MONOPHOSPHATE NUCLEOSIDASE"/>
    <property type="match status" value="1"/>
</dbReference>
<evidence type="ECO:0000313" key="4">
    <source>
        <dbReference type="EMBL" id="NWH05080.1"/>
    </source>
</evidence>
<dbReference type="Pfam" id="PF03641">
    <property type="entry name" value="Lysine_decarbox"/>
    <property type="match status" value="1"/>
</dbReference>
<evidence type="ECO:0000313" key="5">
    <source>
        <dbReference type="Proteomes" id="UP000553343"/>
    </source>
</evidence>
<dbReference type="EC" id="3.2.2.4" evidence="2"/>
<protein>
    <recommendedName>
        <fullName evidence="3">AMP nucleosidase</fullName>
        <ecNumber evidence="2">3.2.2.4</ecNumber>
    </recommendedName>
    <alternativeName>
        <fullName evidence="3">AMP nucleosidase</fullName>
    </alternativeName>
</protein>
<dbReference type="SUPFAM" id="SSF102405">
    <property type="entry name" value="MCP/YpsA-like"/>
    <property type="match status" value="1"/>
</dbReference>
<evidence type="ECO:0000256" key="2">
    <source>
        <dbReference type="ARBA" id="ARBA00011985"/>
    </source>
</evidence>
<proteinExistence type="predicted"/>
<dbReference type="GO" id="GO:0008714">
    <property type="term" value="F:AMP nucleosidase activity"/>
    <property type="evidence" value="ECO:0007669"/>
    <property type="project" value="UniProtKB-EC"/>
</dbReference>
<dbReference type="InterPro" id="IPR031100">
    <property type="entry name" value="LOG_fam"/>
</dbReference>
<dbReference type="InterPro" id="IPR052341">
    <property type="entry name" value="LOG_family_nucleotidases"/>
</dbReference>
<name>A0A850SY61_9BACT</name>
<evidence type="ECO:0000256" key="1">
    <source>
        <dbReference type="ARBA" id="ARBA00000274"/>
    </source>
</evidence>
<sequence length="721" mass="81205">MDIPQIVSPDGYIDTIALCTPGNAQDAQMDVRFLFPKVSDYILSSLKEGKPWFFSGRSGNAQMGLLTDTHMPGETPPTPEIDGSKILLAGIIRNLNPLLTNALDSFESGDEIGRLVVMDPELRIRDVRHYLHKRLFVGNRVGKGYYEGFDICQETDALTGKNCDYIEVALSPFQYCFEPAAMIRSSIGAVIKKGRSALNAIRSRVPMEPNHTLLNPGELFVGAIKISLGDIYGIIDAVVSPEKDEILHLPARVLDPFRTFRNRQVELYHLGKTPVSLSDIRIRIRFFRSHNPLTVPLEKARVKEGYRLCDLLTHAEVSNLFHILDENAMGLILNKGNFIQVPRAQDTKGEAQLEIIKNCLAKSTQRRHEPSIPHTIGDRFKETLVKLSVLGGVNSRVFIGRRFPEREVVDALRRTGLCTFLINAENPCFDDDDIRHMIALTHAGQARCEFMRYDPVIGKLYSFYHGCFMEPDDWERFDRVRFWFAFYGSHTKAVDNRLTIDLINRLALSLGDEMGIVHGGGPGIMKEANDLARRHNIMSVGIAIELEGENQASLTTCDGLIKYNEGQRLSRQDHLQKLSNLPVINTGGYGSAEELSITITSMKIHENPLAPIILLDRDNLWENARKQTQKIADKQYGPAFTPRLVKSCKNAAQAETHLIEFLSDPNLWYKKNKIPARNVEKARSKAARIRRSFLYIDNMEVFNSPSPRLSSIPGHSNAMIE</sequence>
<dbReference type="RefSeq" id="WP_178366538.1">
    <property type="nucleotide sequence ID" value="NZ_JACADJ010000024.1"/>
</dbReference>
<evidence type="ECO:0000256" key="3">
    <source>
        <dbReference type="ARBA" id="ARBA00031983"/>
    </source>
</evidence>
<gene>
    <name evidence="4" type="ORF">HXW94_08805</name>
</gene>